<proteinExistence type="predicted"/>
<evidence type="ECO:0000313" key="1">
    <source>
        <dbReference type="EMBL" id="KAI3791575.1"/>
    </source>
</evidence>
<gene>
    <name evidence="1" type="ORF">L2E82_05400</name>
</gene>
<reference evidence="2" key="1">
    <citation type="journal article" date="2022" name="Mol. Ecol. Resour.">
        <title>The genomes of chicory, endive, great burdock and yacon provide insights into Asteraceae palaeo-polyploidization history and plant inulin production.</title>
        <authorList>
            <person name="Fan W."/>
            <person name="Wang S."/>
            <person name="Wang H."/>
            <person name="Wang A."/>
            <person name="Jiang F."/>
            <person name="Liu H."/>
            <person name="Zhao H."/>
            <person name="Xu D."/>
            <person name="Zhang Y."/>
        </authorList>
    </citation>
    <scope>NUCLEOTIDE SEQUENCE [LARGE SCALE GENOMIC DNA]</scope>
    <source>
        <strain evidence="2">cv. Punajuju</strain>
    </source>
</reference>
<protein>
    <submittedName>
        <fullName evidence="1">Uncharacterized protein</fullName>
    </submittedName>
</protein>
<organism evidence="1 2">
    <name type="scientific">Cichorium intybus</name>
    <name type="common">Chicory</name>
    <dbReference type="NCBI Taxonomy" id="13427"/>
    <lineage>
        <taxon>Eukaryota</taxon>
        <taxon>Viridiplantae</taxon>
        <taxon>Streptophyta</taxon>
        <taxon>Embryophyta</taxon>
        <taxon>Tracheophyta</taxon>
        <taxon>Spermatophyta</taxon>
        <taxon>Magnoliopsida</taxon>
        <taxon>eudicotyledons</taxon>
        <taxon>Gunneridae</taxon>
        <taxon>Pentapetalae</taxon>
        <taxon>asterids</taxon>
        <taxon>campanulids</taxon>
        <taxon>Asterales</taxon>
        <taxon>Asteraceae</taxon>
        <taxon>Cichorioideae</taxon>
        <taxon>Cichorieae</taxon>
        <taxon>Cichoriinae</taxon>
        <taxon>Cichorium</taxon>
    </lineage>
</organism>
<reference evidence="1 2" key="2">
    <citation type="journal article" date="2022" name="Mol. Ecol. Resour.">
        <title>The genomes of chicory, endive, great burdock and yacon provide insights into Asteraceae paleo-polyploidization history and plant inulin production.</title>
        <authorList>
            <person name="Fan W."/>
            <person name="Wang S."/>
            <person name="Wang H."/>
            <person name="Wang A."/>
            <person name="Jiang F."/>
            <person name="Liu H."/>
            <person name="Zhao H."/>
            <person name="Xu D."/>
            <person name="Zhang Y."/>
        </authorList>
    </citation>
    <scope>NUCLEOTIDE SEQUENCE [LARGE SCALE GENOMIC DNA]</scope>
    <source>
        <strain evidence="2">cv. Punajuju</strain>
        <tissue evidence="1">Leaves</tissue>
    </source>
</reference>
<keyword evidence="2" id="KW-1185">Reference proteome</keyword>
<name>A0ACB9H8C1_CICIN</name>
<evidence type="ECO:0000313" key="2">
    <source>
        <dbReference type="Proteomes" id="UP001055811"/>
    </source>
</evidence>
<comment type="caution">
    <text evidence="1">The sequence shown here is derived from an EMBL/GenBank/DDBJ whole genome shotgun (WGS) entry which is preliminary data.</text>
</comment>
<dbReference type="EMBL" id="CM042009">
    <property type="protein sequence ID" value="KAI3791575.1"/>
    <property type="molecule type" value="Genomic_DNA"/>
</dbReference>
<dbReference type="Proteomes" id="UP001055811">
    <property type="component" value="Linkage Group LG01"/>
</dbReference>
<accession>A0ACB9H8C1</accession>
<sequence length="75" mass="8678">MFDAQEEPLSELKAIEQSDPATFEAMKEAIKVAHEAANRWIDNIFTLRQWCSNNFPQAKEQLEHLYNESAPTVVR</sequence>